<evidence type="ECO:0000256" key="1">
    <source>
        <dbReference type="SAM" id="MobiDB-lite"/>
    </source>
</evidence>
<organism evidence="2 3">
    <name type="scientific">Zosterops borbonicus</name>
    <dbReference type="NCBI Taxonomy" id="364589"/>
    <lineage>
        <taxon>Eukaryota</taxon>
        <taxon>Metazoa</taxon>
        <taxon>Chordata</taxon>
        <taxon>Craniata</taxon>
        <taxon>Vertebrata</taxon>
        <taxon>Euteleostomi</taxon>
        <taxon>Archelosauria</taxon>
        <taxon>Archosauria</taxon>
        <taxon>Dinosauria</taxon>
        <taxon>Saurischia</taxon>
        <taxon>Theropoda</taxon>
        <taxon>Coelurosauria</taxon>
        <taxon>Aves</taxon>
        <taxon>Neognathae</taxon>
        <taxon>Neoaves</taxon>
        <taxon>Telluraves</taxon>
        <taxon>Australaves</taxon>
        <taxon>Passeriformes</taxon>
        <taxon>Sylvioidea</taxon>
        <taxon>Zosteropidae</taxon>
        <taxon>Zosterops</taxon>
    </lineage>
</organism>
<gene>
    <name evidence="2" type="ORF">HGM15179_018035</name>
</gene>
<reference evidence="2" key="1">
    <citation type="submission" date="2019-04" db="EMBL/GenBank/DDBJ databases">
        <title>Genome assembly of Zosterops borbonicus 15179.</title>
        <authorList>
            <person name="Leroy T."/>
            <person name="Anselmetti Y."/>
            <person name="Tilak M.-K."/>
            <person name="Nabholz B."/>
        </authorList>
    </citation>
    <scope>NUCLEOTIDE SEQUENCE</scope>
    <source>
        <strain evidence="2">HGM_15179</strain>
        <tissue evidence="2">Muscle</tissue>
    </source>
</reference>
<dbReference type="Proteomes" id="UP000796761">
    <property type="component" value="Unassembled WGS sequence"/>
</dbReference>
<protein>
    <submittedName>
        <fullName evidence="2">Uncharacterized protein</fullName>
    </submittedName>
</protein>
<accession>A0A8K1LCP0</accession>
<feature type="region of interest" description="Disordered" evidence="1">
    <location>
        <begin position="27"/>
        <end position="59"/>
    </location>
</feature>
<dbReference type="EMBL" id="SWJQ01001166">
    <property type="protein sequence ID" value="TRZ09078.1"/>
    <property type="molecule type" value="Genomic_DNA"/>
</dbReference>
<evidence type="ECO:0000313" key="2">
    <source>
        <dbReference type="EMBL" id="TRZ09078.1"/>
    </source>
</evidence>
<proteinExistence type="predicted"/>
<sequence>MNSKSPLPSPSEWQQLQELLLPQVCQGIEGGDADGLNPWQSGPSREAKLDLCSQGEVDE</sequence>
<name>A0A8K1LCP0_9PASS</name>
<evidence type="ECO:0000313" key="3">
    <source>
        <dbReference type="Proteomes" id="UP000796761"/>
    </source>
</evidence>
<comment type="caution">
    <text evidence="2">The sequence shown here is derived from an EMBL/GenBank/DDBJ whole genome shotgun (WGS) entry which is preliminary data.</text>
</comment>
<keyword evidence="3" id="KW-1185">Reference proteome</keyword>
<feature type="non-terminal residue" evidence="2">
    <location>
        <position position="59"/>
    </location>
</feature>
<dbReference type="AlphaFoldDB" id="A0A8K1LCP0"/>